<keyword evidence="2" id="KW-0472">Membrane</keyword>
<evidence type="ECO:0000256" key="1">
    <source>
        <dbReference type="SAM" id="MobiDB-lite"/>
    </source>
</evidence>
<keyword evidence="2" id="KW-1133">Transmembrane helix</keyword>
<evidence type="ECO:0000313" key="3">
    <source>
        <dbReference type="EMBL" id="GAA3656347.1"/>
    </source>
</evidence>
<protein>
    <recommendedName>
        <fullName evidence="5">DUF4190 domain-containing protein</fullName>
    </recommendedName>
</protein>
<feature type="transmembrane region" description="Helical" evidence="2">
    <location>
        <begin position="80"/>
        <end position="98"/>
    </location>
</feature>
<feature type="transmembrane region" description="Helical" evidence="2">
    <location>
        <begin position="105"/>
        <end position="126"/>
    </location>
</feature>
<sequence length="138" mass="14034">MTDPSAPLADPGAPAAEADTRAASSVRPAVTVPRERARDAGVAVPTASSPTARRTSRGRLASWSLSVAMFALTASWFTGWALPLAVVGVVLAGVALLARRAGRELAWWGLGLGLGAVGCSAFWIVWGLRAAAEVAAVG</sequence>
<organism evidence="3 4">
    <name type="scientific">Microbacterium marinilacus</name>
    <dbReference type="NCBI Taxonomy" id="415209"/>
    <lineage>
        <taxon>Bacteria</taxon>
        <taxon>Bacillati</taxon>
        <taxon>Actinomycetota</taxon>
        <taxon>Actinomycetes</taxon>
        <taxon>Micrococcales</taxon>
        <taxon>Microbacteriaceae</taxon>
        <taxon>Microbacterium</taxon>
    </lineage>
</organism>
<dbReference type="RefSeq" id="WP_221858720.1">
    <property type="nucleotide sequence ID" value="NZ_BAAAYV010000006.1"/>
</dbReference>
<name>A0ABP7BCA3_9MICO</name>
<dbReference type="EMBL" id="BAAAYV010000006">
    <property type="protein sequence ID" value="GAA3656347.1"/>
    <property type="molecule type" value="Genomic_DNA"/>
</dbReference>
<feature type="region of interest" description="Disordered" evidence="1">
    <location>
        <begin position="1"/>
        <end position="57"/>
    </location>
</feature>
<keyword evidence="4" id="KW-1185">Reference proteome</keyword>
<evidence type="ECO:0000313" key="4">
    <source>
        <dbReference type="Proteomes" id="UP001410795"/>
    </source>
</evidence>
<evidence type="ECO:0008006" key="5">
    <source>
        <dbReference type="Google" id="ProtNLM"/>
    </source>
</evidence>
<keyword evidence="2" id="KW-0812">Transmembrane</keyword>
<evidence type="ECO:0000256" key="2">
    <source>
        <dbReference type="SAM" id="Phobius"/>
    </source>
</evidence>
<dbReference type="Proteomes" id="UP001410795">
    <property type="component" value="Unassembled WGS sequence"/>
</dbReference>
<proteinExistence type="predicted"/>
<gene>
    <name evidence="3" type="ORF">GCM10022202_15730</name>
</gene>
<reference evidence="4" key="1">
    <citation type="journal article" date="2019" name="Int. J. Syst. Evol. Microbiol.">
        <title>The Global Catalogue of Microorganisms (GCM) 10K type strain sequencing project: providing services to taxonomists for standard genome sequencing and annotation.</title>
        <authorList>
            <consortium name="The Broad Institute Genomics Platform"/>
            <consortium name="The Broad Institute Genome Sequencing Center for Infectious Disease"/>
            <person name="Wu L."/>
            <person name="Ma J."/>
        </authorList>
    </citation>
    <scope>NUCLEOTIDE SEQUENCE [LARGE SCALE GENOMIC DNA]</scope>
    <source>
        <strain evidence="4">JCM 16546</strain>
    </source>
</reference>
<accession>A0ABP7BCA3</accession>
<comment type="caution">
    <text evidence="3">The sequence shown here is derived from an EMBL/GenBank/DDBJ whole genome shotgun (WGS) entry which is preliminary data.</text>
</comment>